<name>A0AAD4DC73_9FUNG</name>
<dbReference type="PANTHER" id="PTHR47338:SF5">
    <property type="entry name" value="ZN(II)2CYS6 TRANSCRIPTION FACTOR (EUROFUNG)"/>
    <property type="match status" value="1"/>
</dbReference>
<organism evidence="6 7">
    <name type="scientific">Linnemannia exigua</name>
    <dbReference type="NCBI Taxonomy" id="604196"/>
    <lineage>
        <taxon>Eukaryota</taxon>
        <taxon>Fungi</taxon>
        <taxon>Fungi incertae sedis</taxon>
        <taxon>Mucoromycota</taxon>
        <taxon>Mortierellomycotina</taxon>
        <taxon>Mortierellomycetes</taxon>
        <taxon>Mortierellales</taxon>
        <taxon>Mortierellaceae</taxon>
        <taxon>Linnemannia</taxon>
    </lineage>
</organism>
<dbReference type="GO" id="GO:0000981">
    <property type="term" value="F:DNA-binding transcription factor activity, RNA polymerase II-specific"/>
    <property type="evidence" value="ECO:0007669"/>
    <property type="project" value="InterPro"/>
</dbReference>
<dbReference type="EMBL" id="JAAAIL010000619">
    <property type="protein sequence ID" value="KAG0274332.1"/>
    <property type="molecule type" value="Genomic_DNA"/>
</dbReference>
<feature type="non-terminal residue" evidence="6">
    <location>
        <position position="242"/>
    </location>
</feature>
<keyword evidence="3" id="KW-0805">Transcription regulation</keyword>
<comment type="caution">
    <text evidence="6">The sequence shown here is derived from an EMBL/GenBank/DDBJ whole genome shotgun (WGS) entry which is preliminary data.</text>
</comment>
<evidence type="ECO:0000313" key="6">
    <source>
        <dbReference type="EMBL" id="KAG0274332.1"/>
    </source>
</evidence>
<dbReference type="GO" id="GO:0008270">
    <property type="term" value="F:zinc ion binding"/>
    <property type="evidence" value="ECO:0007669"/>
    <property type="project" value="InterPro"/>
</dbReference>
<keyword evidence="2" id="KW-0479">Metal-binding</keyword>
<dbReference type="CDD" id="cd12148">
    <property type="entry name" value="fungal_TF_MHR"/>
    <property type="match status" value="1"/>
</dbReference>
<evidence type="ECO:0000256" key="2">
    <source>
        <dbReference type="ARBA" id="ARBA00022723"/>
    </source>
</evidence>
<gene>
    <name evidence="6" type="ORF">BGZ95_009892</name>
</gene>
<dbReference type="InterPro" id="IPR050815">
    <property type="entry name" value="TF_fung"/>
</dbReference>
<protein>
    <recommendedName>
        <fullName evidence="8">NR LBD domain-containing protein</fullName>
    </recommendedName>
</protein>
<dbReference type="Proteomes" id="UP001194580">
    <property type="component" value="Unassembled WGS sequence"/>
</dbReference>
<evidence type="ECO:0000256" key="5">
    <source>
        <dbReference type="ARBA" id="ARBA00023242"/>
    </source>
</evidence>
<dbReference type="GO" id="GO:0006351">
    <property type="term" value="P:DNA-templated transcription"/>
    <property type="evidence" value="ECO:0007669"/>
    <property type="project" value="InterPro"/>
</dbReference>
<keyword evidence="7" id="KW-1185">Reference proteome</keyword>
<evidence type="ECO:0000256" key="3">
    <source>
        <dbReference type="ARBA" id="ARBA00023015"/>
    </source>
</evidence>
<accession>A0AAD4DC73</accession>
<dbReference type="PANTHER" id="PTHR47338">
    <property type="entry name" value="ZN(II)2CYS6 TRANSCRIPTION FACTOR (EUROFUNG)-RELATED"/>
    <property type="match status" value="1"/>
</dbReference>
<dbReference type="GO" id="GO:0003677">
    <property type="term" value="F:DNA binding"/>
    <property type="evidence" value="ECO:0007669"/>
    <property type="project" value="InterPro"/>
</dbReference>
<proteinExistence type="predicted"/>
<dbReference type="AlphaFoldDB" id="A0AAD4DC73"/>
<dbReference type="GO" id="GO:0005634">
    <property type="term" value="C:nucleus"/>
    <property type="evidence" value="ECO:0007669"/>
    <property type="project" value="UniProtKB-SubCell"/>
</dbReference>
<evidence type="ECO:0000313" key="7">
    <source>
        <dbReference type="Proteomes" id="UP001194580"/>
    </source>
</evidence>
<comment type="subcellular location">
    <subcellularLocation>
        <location evidence="1">Nucleus</location>
    </subcellularLocation>
</comment>
<evidence type="ECO:0000256" key="1">
    <source>
        <dbReference type="ARBA" id="ARBA00004123"/>
    </source>
</evidence>
<evidence type="ECO:0000256" key="4">
    <source>
        <dbReference type="ARBA" id="ARBA00023163"/>
    </source>
</evidence>
<sequence>MGCNGLEPCNSCEDTSTPCKYDSLSESKRRVHDLYVQQMKRERTQKLQNAEIIVARMGQLDIAGSNNNFGPILSQVINLPRYEQPPFDFHSDKQRIRSLGDAEKALIDCYFKHFNYYIPVLGRKAFMDQIADPEKLLTIEVQKLLCCVLATGFAFRHELGDQDVVNKMEPNFGTGMSRRFHHFNTQDVFNSSIVNTQCYLILTGFYSSIANYDAVHNFVALSHSTAAGLGLNRVKGYYYQYP</sequence>
<keyword evidence="4" id="KW-0804">Transcription</keyword>
<evidence type="ECO:0008006" key="8">
    <source>
        <dbReference type="Google" id="ProtNLM"/>
    </source>
</evidence>
<reference evidence="6" key="1">
    <citation type="journal article" date="2020" name="Fungal Divers.">
        <title>Resolving the Mortierellaceae phylogeny through synthesis of multi-gene phylogenetics and phylogenomics.</title>
        <authorList>
            <person name="Vandepol N."/>
            <person name="Liber J."/>
            <person name="Desiro A."/>
            <person name="Na H."/>
            <person name="Kennedy M."/>
            <person name="Barry K."/>
            <person name="Grigoriev I.V."/>
            <person name="Miller A.N."/>
            <person name="O'Donnell K."/>
            <person name="Stajich J.E."/>
            <person name="Bonito G."/>
        </authorList>
    </citation>
    <scope>NUCLEOTIDE SEQUENCE</scope>
    <source>
        <strain evidence="6">NRRL 28262</strain>
    </source>
</reference>
<keyword evidence="5" id="KW-0539">Nucleus</keyword>